<evidence type="ECO:0000256" key="2">
    <source>
        <dbReference type="SAM" id="Phobius"/>
    </source>
</evidence>
<dbReference type="PROSITE" id="PS50056">
    <property type="entry name" value="TYR_PHOSPHATASE_2"/>
    <property type="match status" value="1"/>
</dbReference>
<dbReference type="InterPro" id="IPR000387">
    <property type="entry name" value="Tyr_Pase_dom"/>
</dbReference>
<dbReference type="InterPro" id="IPR000242">
    <property type="entry name" value="PTP_cat"/>
</dbReference>
<dbReference type="HOGENOM" id="CLU_678315_0_0_1"/>
<feature type="domain" description="Tyrosine specific protein phosphatases" evidence="4">
    <location>
        <begin position="284"/>
        <end position="358"/>
    </location>
</feature>
<dbReference type="PRINTS" id="PR00700">
    <property type="entry name" value="PRTYPHPHTASE"/>
</dbReference>
<dbReference type="Pfam" id="PF00102">
    <property type="entry name" value="Y_phosphatase"/>
    <property type="match status" value="1"/>
</dbReference>
<reference evidence="6" key="1">
    <citation type="submission" date="2011-07" db="EMBL/GenBank/DDBJ databases">
        <authorList>
            <consortium name="Caenorhabditis brenneri Sequencing and Analysis Consortium"/>
            <person name="Wilson R.K."/>
        </authorList>
    </citation>
    <scope>NUCLEOTIDE SEQUENCE [LARGE SCALE GENOMIC DNA]</scope>
    <source>
        <strain evidence="6">PB2801</strain>
    </source>
</reference>
<organism evidence="6">
    <name type="scientific">Caenorhabditis brenneri</name>
    <name type="common">Nematode worm</name>
    <dbReference type="NCBI Taxonomy" id="135651"/>
    <lineage>
        <taxon>Eukaryota</taxon>
        <taxon>Metazoa</taxon>
        <taxon>Ecdysozoa</taxon>
        <taxon>Nematoda</taxon>
        <taxon>Chromadorea</taxon>
        <taxon>Rhabditida</taxon>
        <taxon>Rhabditina</taxon>
        <taxon>Rhabditomorpha</taxon>
        <taxon>Rhabditoidea</taxon>
        <taxon>Rhabditidae</taxon>
        <taxon>Peloderinae</taxon>
        <taxon>Caenorhabditis</taxon>
    </lineage>
</organism>
<dbReference type="InParanoid" id="G0NZE1"/>
<keyword evidence="2" id="KW-1133">Transmembrane helix</keyword>
<dbReference type="InterPro" id="IPR003125">
    <property type="entry name" value="WSN"/>
</dbReference>
<dbReference type="InterPro" id="IPR003595">
    <property type="entry name" value="Tyr_Pase_cat"/>
</dbReference>
<feature type="compositionally biased region" description="Polar residues" evidence="1">
    <location>
        <begin position="44"/>
        <end position="64"/>
    </location>
</feature>
<keyword evidence="2" id="KW-0472">Membrane</keyword>
<evidence type="ECO:0000313" key="5">
    <source>
        <dbReference type="EMBL" id="EGT41200.1"/>
    </source>
</evidence>
<keyword evidence="6" id="KW-1185">Reference proteome</keyword>
<keyword evidence="2" id="KW-0812">Transmembrane</keyword>
<dbReference type="GO" id="GO:0004725">
    <property type="term" value="F:protein tyrosine phosphatase activity"/>
    <property type="evidence" value="ECO:0007669"/>
    <property type="project" value="InterPro"/>
</dbReference>
<dbReference type="STRING" id="135651.G0NZE1"/>
<gene>
    <name evidence="5" type="ORF">CAEBREN_02572</name>
</gene>
<dbReference type="Gene3D" id="3.90.190.10">
    <property type="entry name" value="Protein tyrosine phosphatase superfamily"/>
    <property type="match status" value="1"/>
</dbReference>
<dbReference type="AlphaFoldDB" id="G0NZE1"/>
<feature type="region of interest" description="Disordered" evidence="1">
    <location>
        <begin position="33"/>
        <end position="108"/>
    </location>
</feature>
<dbReference type="PROSITE" id="PS50055">
    <property type="entry name" value="TYR_PHOSPHATASE_PTP"/>
    <property type="match status" value="1"/>
</dbReference>
<dbReference type="OrthoDB" id="5806364at2759"/>
<dbReference type="Pfam" id="PF02206">
    <property type="entry name" value="WSN"/>
    <property type="match status" value="1"/>
</dbReference>
<evidence type="ECO:0000259" key="4">
    <source>
        <dbReference type="PROSITE" id="PS50056"/>
    </source>
</evidence>
<proteinExistence type="predicted"/>
<evidence type="ECO:0000259" key="3">
    <source>
        <dbReference type="PROSITE" id="PS50055"/>
    </source>
</evidence>
<evidence type="ECO:0008006" key="7">
    <source>
        <dbReference type="Google" id="ProtNLM"/>
    </source>
</evidence>
<dbReference type="EMBL" id="GL379989">
    <property type="protein sequence ID" value="EGT41200.1"/>
    <property type="molecule type" value="Genomic_DNA"/>
</dbReference>
<feature type="compositionally biased region" description="Basic and acidic residues" evidence="1">
    <location>
        <begin position="90"/>
        <end position="107"/>
    </location>
</feature>
<dbReference type="SUPFAM" id="SSF52799">
    <property type="entry name" value="(Phosphotyrosine protein) phosphatases II"/>
    <property type="match status" value="1"/>
</dbReference>
<accession>G0NZE1</accession>
<dbReference type="Proteomes" id="UP000008068">
    <property type="component" value="Unassembled WGS sequence"/>
</dbReference>
<dbReference type="SMART" id="SM00404">
    <property type="entry name" value="PTPc_motif"/>
    <property type="match status" value="1"/>
</dbReference>
<feature type="domain" description="Tyrosine-protein phosphatase" evidence="3">
    <location>
        <begin position="89"/>
        <end position="391"/>
    </location>
</feature>
<protein>
    <recommendedName>
        <fullName evidence="7">Tyrosine specific protein phosphatases domain-containing protein</fullName>
    </recommendedName>
</protein>
<dbReference type="SMART" id="SM00194">
    <property type="entry name" value="PTPc"/>
    <property type="match status" value="1"/>
</dbReference>
<dbReference type="InterPro" id="IPR029021">
    <property type="entry name" value="Prot-tyrosine_phosphatase-like"/>
</dbReference>
<dbReference type="PANTHER" id="PTHR32525">
    <property type="entry name" value="PROTEIN-TYROSINE-PHOSPHATASE"/>
    <property type="match status" value="1"/>
</dbReference>
<evidence type="ECO:0000256" key="1">
    <source>
        <dbReference type="SAM" id="MobiDB-lite"/>
    </source>
</evidence>
<name>G0NZE1_CAEBE</name>
<evidence type="ECO:0000313" key="6">
    <source>
        <dbReference type="Proteomes" id="UP000008068"/>
    </source>
</evidence>
<feature type="transmembrane region" description="Helical" evidence="2">
    <location>
        <begin position="356"/>
        <end position="378"/>
    </location>
</feature>
<sequence length="406" mass="46155">MNILLCLVAIKITTSFNENIFIDASPLRTTSSEILHPAHKPPDTRTTGIDSGSNTRPISPSVSHDSLDSPDHPVLPTVPPIGYGSPNPPHLHDSSRVPHDKGYRETEQNSGKFLNRFTSLTRLYNAISLQSELMNGTKTIEDAISQLLSIGSIKAPMAADATHDDTQEDFWDLTWNDGAEFIIMLNRIFDGLDGPNGVRYTNLARYFPTADREGPGRTITIGKYTLTEITSTNENYEDDRLHRDFTVRVIEITRTVGGRFSRRSETRRITHYQHNHWEEDGVPRNGFQAMYDVMRAVRQSKKPIIVHCNTGTDRTMAFIGMEYIPRLIEVDTEQNYITLFTKLAEHRYGAFGTVRILYTLQLGVIFFMVMDLDLFVTFEPHRTMYERVVTNQEGVPREGRRGNVVF</sequence>
<dbReference type="eggNOG" id="ENOG502QTTC">
    <property type="taxonomic scope" value="Eukaryota"/>
</dbReference>